<evidence type="ECO:0000256" key="1">
    <source>
        <dbReference type="SAM" id="MobiDB-lite"/>
    </source>
</evidence>
<feature type="region of interest" description="Disordered" evidence="1">
    <location>
        <begin position="1"/>
        <end position="30"/>
    </location>
</feature>
<sequence>MVLGHGRGAACAGRRRRPAQARGAGAPGRWAHPQRLVQVPSALGASSGGSAWSVGSDGAQATRRRRAAHRTAAVRGLQGFGCVRGSGGASSFPVMVLLVPVRHDVRAPAVVVIQALSSFKLLDCFLVESLLLCCTKEICLAEIISQGFSLRGIGVGVISERRWIPVVAVVL</sequence>
<feature type="compositionally biased region" description="Low complexity" evidence="1">
    <location>
        <begin position="20"/>
        <end position="29"/>
    </location>
</feature>
<keyword evidence="3" id="KW-1185">Reference proteome</keyword>
<protein>
    <submittedName>
        <fullName evidence="2">Uncharacterized protein</fullName>
    </submittedName>
</protein>
<dbReference type="EMBL" id="CAJGYO010000008">
    <property type="protein sequence ID" value="CAD6252248.1"/>
    <property type="molecule type" value="Genomic_DNA"/>
</dbReference>
<dbReference type="AlphaFoldDB" id="A0A811Q0C0"/>
<dbReference type="Proteomes" id="UP000604825">
    <property type="component" value="Unassembled WGS sequence"/>
</dbReference>
<accession>A0A811Q0C0</accession>
<evidence type="ECO:0000313" key="3">
    <source>
        <dbReference type="Proteomes" id="UP000604825"/>
    </source>
</evidence>
<comment type="caution">
    <text evidence="2">The sequence shown here is derived from an EMBL/GenBank/DDBJ whole genome shotgun (WGS) entry which is preliminary data.</text>
</comment>
<name>A0A811Q0C0_9POAL</name>
<evidence type="ECO:0000313" key="2">
    <source>
        <dbReference type="EMBL" id="CAD6252248.1"/>
    </source>
</evidence>
<proteinExistence type="predicted"/>
<gene>
    <name evidence="2" type="ORF">NCGR_LOCUS35974</name>
</gene>
<organism evidence="2 3">
    <name type="scientific">Miscanthus lutarioriparius</name>
    <dbReference type="NCBI Taxonomy" id="422564"/>
    <lineage>
        <taxon>Eukaryota</taxon>
        <taxon>Viridiplantae</taxon>
        <taxon>Streptophyta</taxon>
        <taxon>Embryophyta</taxon>
        <taxon>Tracheophyta</taxon>
        <taxon>Spermatophyta</taxon>
        <taxon>Magnoliopsida</taxon>
        <taxon>Liliopsida</taxon>
        <taxon>Poales</taxon>
        <taxon>Poaceae</taxon>
        <taxon>PACMAD clade</taxon>
        <taxon>Panicoideae</taxon>
        <taxon>Andropogonodae</taxon>
        <taxon>Andropogoneae</taxon>
        <taxon>Saccharinae</taxon>
        <taxon>Miscanthus</taxon>
    </lineage>
</organism>
<reference evidence="2" key="1">
    <citation type="submission" date="2020-10" db="EMBL/GenBank/DDBJ databases">
        <authorList>
            <person name="Han B."/>
            <person name="Lu T."/>
            <person name="Zhao Q."/>
            <person name="Huang X."/>
            <person name="Zhao Y."/>
        </authorList>
    </citation>
    <scope>NUCLEOTIDE SEQUENCE</scope>
</reference>